<proteinExistence type="predicted"/>
<dbReference type="InterPro" id="IPR026728">
    <property type="entry name" value="BLTP3A/B"/>
</dbReference>
<dbReference type="EMBL" id="CAJFDH010000003">
    <property type="protein sequence ID" value="CAD5216458.1"/>
    <property type="molecule type" value="Genomic_DNA"/>
</dbReference>
<dbReference type="PANTHER" id="PTHR22774">
    <property type="entry name" value="CHOREIN N-TERMINAL DOMAIN-CONTAINING PROTEIN"/>
    <property type="match status" value="1"/>
</dbReference>
<sequence>MASLIKNQIIKHLSVFARNLTPDQISVEVLRGKGELRNIVLNEEVLSEKLELPPWLKIRHASCNRVTVNIPWTSLKSLPVELHVDEIHVLLELCADDGSAQTKKSQASGSTSYGFGDRVVEGMSLFVNNVEIEFTSDRFRGSVMLSRLEVMSQTPNWKKAPDLKHTRFHDHSTNKVMFFKHISWQLLRIEARAIEGKDNGDATTFRAVNSPLRLITSAGKCRVVIKKSSVDGSLICGRMQTILEEVLWVATLPQLRSAIMFAKYIVELIEKSQEAAKNQKPESLKSIVSSSKKFFQDGSPSLFKNSSRTVVEQNREMSQRYKTIDFNQSSNHVYINRIDLHLCDDGTTDDFPTDWDINNGAIQMVLTRLSLDIYPSHSPLWKREDWVRYDATNSCANEAEKLVVSHLAKICEMMNDGDKRQFTQVCQDLRSQHIVIRIDDLLVNCVSQQTSKKEQVVPMIHPDTTARQTLPNQTPIFHMELASYYYLNPTSFPVPPNASHMVIGPLIVSVDPRSVRWLVYVSENLLNVVDVKNLQKDPTPTDTRIEVLLPRVYFDLPVPEDDNRYPNRLSVSLCTVTATNYHYEQTPQADVVPFKQFSEKATEFMKNYDESLVQHVINAQKVLRNDDCPDKEFFLIKLTSLVINSENEAHHSQPAMSNDFNIDIYVVEQPENHIKVAADPQGTIELAIDHFQFAQIIKVQQIVNVLMEQIKSDRVFFHKRYCHKNEEPKVSVYCALERVILNIVLPPIPVPSPYEVKRMLPTSDTEGSLSSDFLE</sequence>
<organism evidence="1 2">
    <name type="scientific">Bursaphelenchus okinawaensis</name>
    <dbReference type="NCBI Taxonomy" id="465554"/>
    <lineage>
        <taxon>Eukaryota</taxon>
        <taxon>Metazoa</taxon>
        <taxon>Ecdysozoa</taxon>
        <taxon>Nematoda</taxon>
        <taxon>Chromadorea</taxon>
        <taxon>Rhabditida</taxon>
        <taxon>Tylenchina</taxon>
        <taxon>Tylenchomorpha</taxon>
        <taxon>Aphelenchoidea</taxon>
        <taxon>Aphelenchoididae</taxon>
        <taxon>Bursaphelenchus</taxon>
    </lineage>
</organism>
<dbReference type="AlphaFoldDB" id="A0A811KME0"/>
<comment type="caution">
    <text evidence="1">The sequence shown here is derived from an EMBL/GenBank/DDBJ whole genome shotgun (WGS) entry which is preliminary data.</text>
</comment>
<evidence type="ECO:0000313" key="1">
    <source>
        <dbReference type="EMBL" id="CAD5216458.1"/>
    </source>
</evidence>
<dbReference type="PANTHER" id="PTHR22774:SF11">
    <property type="entry name" value="CHOREIN N-TERMINAL DOMAIN-CONTAINING PROTEIN"/>
    <property type="match status" value="1"/>
</dbReference>
<evidence type="ECO:0008006" key="3">
    <source>
        <dbReference type="Google" id="ProtNLM"/>
    </source>
</evidence>
<dbReference type="Pfam" id="PF24917">
    <property type="entry name" value="BLTP3A_B"/>
    <property type="match status" value="2"/>
</dbReference>
<evidence type="ECO:0000313" key="2">
    <source>
        <dbReference type="Proteomes" id="UP000614601"/>
    </source>
</evidence>
<reference evidence="1" key="1">
    <citation type="submission" date="2020-09" db="EMBL/GenBank/DDBJ databases">
        <authorList>
            <person name="Kikuchi T."/>
        </authorList>
    </citation>
    <scope>NUCLEOTIDE SEQUENCE</scope>
    <source>
        <strain evidence="1">SH1</strain>
    </source>
</reference>
<dbReference type="EMBL" id="CAJFCW020000003">
    <property type="protein sequence ID" value="CAG9105991.1"/>
    <property type="molecule type" value="Genomic_DNA"/>
</dbReference>
<dbReference type="Proteomes" id="UP000783686">
    <property type="component" value="Unassembled WGS sequence"/>
</dbReference>
<gene>
    <name evidence="1" type="ORF">BOKJ2_LOCUS6603</name>
</gene>
<keyword evidence="2" id="KW-1185">Reference proteome</keyword>
<name>A0A811KME0_9BILA</name>
<dbReference type="OrthoDB" id="43807at2759"/>
<protein>
    <recommendedName>
        <fullName evidence="3">Chorein_N domain-containing protein</fullName>
    </recommendedName>
</protein>
<accession>A0A811KME0</accession>
<dbReference type="Proteomes" id="UP000614601">
    <property type="component" value="Unassembled WGS sequence"/>
</dbReference>